<dbReference type="Pfam" id="PF22613">
    <property type="entry name" value="Transketolase_C_1"/>
    <property type="match status" value="1"/>
</dbReference>
<dbReference type="PROSITE" id="PS00802">
    <property type="entry name" value="TRANSKETOLASE_2"/>
    <property type="match status" value="1"/>
</dbReference>
<dbReference type="InterPro" id="IPR005475">
    <property type="entry name" value="Transketolase-like_Pyr-bd"/>
</dbReference>
<dbReference type="FunFam" id="3.40.50.920:FF:000011">
    <property type="entry name" value="Transketolase"/>
    <property type="match status" value="1"/>
</dbReference>
<comment type="catalytic activity">
    <reaction evidence="14">
        <text>D-sedoheptulose 7-phosphate + D-glyceraldehyde 3-phosphate = aldehydo-D-ribose 5-phosphate + D-xylulose 5-phosphate</text>
        <dbReference type="Rhea" id="RHEA:10508"/>
        <dbReference type="ChEBI" id="CHEBI:57483"/>
        <dbReference type="ChEBI" id="CHEBI:57737"/>
        <dbReference type="ChEBI" id="CHEBI:58273"/>
        <dbReference type="ChEBI" id="CHEBI:59776"/>
        <dbReference type="EC" id="2.2.1.1"/>
    </reaction>
</comment>
<dbReference type="AlphaFoldDB" id="A0A096CZF6"/>
<dbReference type="SUPFAM" id="SSF52922">
    <property type="entry name" value="TK C-terminal domain-like"/>
    <property type="match status" value="1"/>
</dbReference>
<comment type="subunit">
    <text evidence="7">Homodimer.</text>
</comment>
<dbReference type="CDD" id="cd02012">
    <property type="entry name" value="TPP_TK"/>
    <property type="match status" value="1"/>
</dbReference>
<feature type="domain" description="Transketolase-like pyrimidine-binding" evidence="15">
    <location>
        <begin position="352"/>
        <end position="535"/>
    </location>
</feature>
<dbReference type="GO" id="GO:0005829">
    <property type="term" value="C:cytosol"/>
    <property type="evidence" value="ECO:0007669"/>
    <property type="project" value="TreeGrafter"/>
</dbReference>
<evidence type="ECO:0000256" key="12">
    <source>
        <dbReference type="ARBA" id="ARBA00022842"/>
    </source>
</evidence>
<dbReference type="GO" id="GO:0004802">
    <property type="term" value="F:transketolase activity"/>
    <property type="evidence" value="ECO:0007669"/>
    <property type="project" value="UniProtKB-EC"/>
</dbReference>
<keyword evidence="9" id="KW-0808">Transferase</keyword>
<dbReference type="CDD" id="cd07033">
    <property type="entry name" value="TPP_PYR_DXS_TK_like"/>
    <property type="match status" value="1"/>
</dbReference>
<dbReference type="InterPro" id="IPR005474">
    <property type="entry name" value="Transketolase_N"/>
</dbReference>
<dbReference type="InterPro" id="IPR033247">
    <property type="entry name" value="Transketolase_fam"/>
</dbReference>
<dbReference type="SUPFAM" id="SSF52518">
    <property type="entry name" value="Thiamin diphosphate-binding fold (THDP-binding)"/>
    <property type="match status" value="2"/>
</dbReference>
<evidence type="ECO:0000256" key="4">
    <source>
        <dbReference type="ARBA" id="ARBA00001946"/>
    </source>
</evidence>
<evidence type="ECO:0000256" key="11">
    <source>
        <dbReference type="ARBA" id="ARBA00022837"/>
    </source>
</evidence>
<dbReference type="InterPro" id="IPR029061">
    <property type="entry name" value="THDP-binding"/>
</dbReference>
<dbReference type="PANTHER" id="PTHR43522:SF2">
    <property type="entry name" value="TRANSKETOLASE 1-RELATED"/>
    <property type="match status" value="1"/>
</dbReference>
<dbReference type="EC" id="2.2.1.1" evidence="8"/>
<evidence type="ECO:0000313" key="17">
    <source>
        <dbReference type="Proteomes" id="UP000029538"/>
    </source>
</evidence>
<dbReference type="InterPro" id="IPR049557">
    <property type="entry name" value="Transketolase_CS"/>
</dbReference>
<gene>
    <name evidence="16" type="ORF">HMPREF0654_00920</name>
</gene>
<keyword evidence="13" id="KW-0786">Thiamine pyrophosphate</keyword>
<evidence type="ECO:0000256" key="3">
    <source>
        <dbReference type="ARBA" id="ARBA00001941"/>
    </source>
</evidence>
<sequence length="671" mass="72958">MNDNKVMNRAADNIRILAASMVEKAKSGHPGGAMGGADFINVLFSEYLIFDPAQPKWAGRDRFFLDPGHMSPMLYSALALQGKFTIDELKDFRQWGSPTPGHPERDIERGIENTSGPLGQGHSFAAGAAVAEKFLETRLGKEVMQHKIYAYISDGGIQEEISQGVGRIAGNLGLNNLIMFYDSNDIQLSTECGVVMNEDTAAKYKAWGWNVLTCNGNDVDEIRKALDEALTEKERPTLIIGKTIMGKGALQEDGSSYEHSIKTHGAPLGGNAYANTIKNLGGDLDDPFKVFPEVAELYAKRLKELEGIVAKRHAEEDAWAKANPEKAKLYQEWFSEKAPKIDWSAVNQKADSATRAASATCLGVLAEQVPNMICSSADLSNSDKTDGFLKKTKSIVRGDFSGAFFQAGVSELTMACMCIGMMLHGGVVTAMGTFFVFSDYMKPAVRLAALMQVPVKFIWSHDAFRVGEDGPTHEPVEQEAQIRLMEKLQNHAGKDSVRVFRPADAEETTVCWQMAMENIDTPTAMILSRQNVTNLTAGTKYEEAHKGAYIIAGSDENYDVIMVASGSEVSTCIAGAELLKAEGIKVRIVSAPSEGLFRTQSAEYQESILPKNAKIFGLTAGLPITLQGLVGANGTVFGLNSFGFSAPYKVLDEKLGFTAQNVYEQVKAFLA</sequence>
<comment type="cofactor">
    <cofactor evidence="2">
        <name>Mn(2+)</name>
        <dbReference type="ChEBI" id="CHEBI:29035"/>
    </cofactor>
</comment>
<evidence type="ECO:0000256" key="10">
    <source>
        <dbReference type="ARBA" id="ARBA00022723"/>
    </source>
</evidence>
<organism evidence="16 17">
    <name type="scientific">Prevotella disiens DNF00882</name>
    <dbReference type="NCBI Taxonomy" id="1401075"/>
    <lineage>
        <taxon>Bacteria</taxon>
        <taxon>Pseudomonadati</taxon>
        <taxon>Bacteroidota</taxon>
        <taxon>Bacteroidia</taxon>
        <taxon>Bacteroidales</taxon>
        <taxon>Prevotellaceae</taxon>
        <taxon>Prevotella</taxon>
    </lineage>
</organism>
<comment type="cofactor">
    <cofactor evidence="4">
        <name>Mg(2+)</name>
        <dbReference type="ChEBI" id="CHEBI:18420"/>
    </cofactor>
</comment>
<dbReference type="PANTHER" id="PTHR43522">
    <property type="entry name" value="TRANSKETOLASE"/>
    <property type="match status" value="1"/>
</dbReference>
<evidence type="ECO:0000256" key="8">
    <source>
        <dbReference type="ARBA" id="ARBA00013152"/>
    </source>
</evidence>
<protein>
    <recommendedName>
        <fullName evidence="8">transketolase</fullName>
        <ecNumber evidence="8">2.2.1.1</ecNumber>
    </recommendedName>
</protein>
<dbReference type="FunFam" id="3.40.50.970:FF:000045">
    <property type="entry name" value="Transketolase"/>
    <property type="match status" value="1"/>
</dbReference>
<dbReference type="GO" id="GO:0046872">
    <property type="term" value="F:metal ion binding"/>
    <property type="evidence" value="ECO:0007669"/>
    <property type="project" value="UniProtKB-KW"/>
</dbReference>
<dbReference type="InterPro" id="IPR020826">
    <property type="entry name" value="Transketolase_BS"/>
</dbReference>
<dbReference type="Proteomes" id="UP000029538">
    <property type="component" value="Unassembled WGS sequence"/>
</dbReference>
<dbReference type="RefSeq" id="WP_036882007.1">
    <property type="nucleotide sequence ID" value="NZ_JRNR01000002.1"/>
</dbReference>
<dbReference type="SMART" id="SM00861">
    <property type="entry name" value="Transket_pyr"/>
    <property type="match status" value="1"/>
</dbReference>
<comment type="cofactor">
    <cofactor evidence="3">
        <name>Co(2+)</name>
        <dbReference type="ChEBI" id="CHEBI:48828"/>
    </cofactor>
</comment>
<dbReference type="Gene3D" id="3.40.50.920">
    <property type="match status" value="1"/>
</dbReference>
<dbReference type="InterPro" id="IPR055152">
    <property type="entry name" value="Transketolase-like_C_2"/>
</dbReference>
<comment type="cofactor">
    <cofactor evidence="1">
        <name>Ca(2+)</name>
        <dbReference type="ChEBI" id="CHEBI:29108"/>
    </cofactor>
</comment>
<dbReference type="PROSITE" id="PS00801">
    <property type="entry name" value="TRANSKETOLASE_1"/>
    <property type="match status" value="1"/>
</dbReference>
<dbReference type="InterPro" id="IPR009014">
    <property type="entry name" value="Transketo_C/PFOR_II"/>
</dbReference>
<accession>A0A096CZF6</accession>
<dbReference type="Pfam" id="PF02779">
    <property type="entry name" value="Transket_pyr"/>
    <property type="match status" value="1"/>
</dbReference>
<comment type="caution">
    <text evidence="16">The sequence shown here is derived from an EMBL/GenBank/DDBJ whole genome shotgun (WGS) entry which is preliminary data.</text>
</comment>
<evidence type="ECO:0000256" key="5">
    <source>
        <dbReference type="ARBA" id="ARBA00001964"/>
    </source>
</evidence>
<evidence type="ECO:0000259" key="15">
    <source>
        <dbReference type="SMART" id="SM00861"/>
    </source>
</evidence>
<dbReference type="Pfam" id="PF00456">
    <property type="entry name" value="Transketolase_N"/>
    <property type="match status" value="1"/>
</dbReference>
<name>A0A096CZF6_9BACT</name>
<keyword evidence="10" id="KW-0479">Metal-binding</keyword>
<evidence type="ECO:0000256" key="14">
    <source>
        <dbReference type="ARBA" id="ARBA00049473"/>
    </source>
</evidence>
<keyword evidence="11" id="KW-0106">Calcium</keyword>
<evidence type="ECO:0000256" key="9">
    <source>
        <dbReference type="ARBA" id="ARBA00022679"/>
    </source>
</evidence>
<evidence type="ECO:0000256" key="7">
    <source>
        <dbReference type="ARBA" id="ARBA00011738"/>
    </source>
</evidence>
<comment type="similarity">
    <text evidence="6">Belongs to the transketolase family.</text>
</comment>
<evidence type="ECO:0000256" key="6">
    <source>
        <dbReference type="ARBA" id="ARBA00007131"/>
    </source>
</evidence>
<proteinExistence type="inferred from homology"/>
<dbReference type="GO" id="GO:0006098">
    <property type="term" value="P:pentose-phosphate shunt"/>
    <property type="evidence" value="ECO:0007669"/>
    <property type="project" value="TreeGrafter"/>
</dbReference>
<keyword evidence="12" id="KW-0460">Magnesium</keyword>
<evidence type="ECO:0000256" key="2">
    <source>
        <dbReference type="ARBA" id="ARBA00001936"/>
    </source>
</evidence>
<evidence type="ECO:0000256" key="13">
    <source>
        <dbReference type="ARBA" id="ARBA00023052"/>
    </source>
</evidence>
<evidence type="ECO:0000313" key="16">
    <source>
        <dbReference type="EMBL" id="KGF50674.1"/>
    </source>
</evidence>
<dbReference type="Gene3D" id="3.40.50.970">
    <property type="match status" value="2"/>
</dbReference>
<dbReference type="EMBL" id="JRNR01000002">
    <property type="protein sequence ID" value="KGF50674.1"/>
    <property type="molecule type" value="Genomic_DNA"/>
</dbReference>
<evidence type="ECO:0000256" key="1">
    <source>
        <dbReference type="ARBA" id="ARBA00001913"/>
    </source>
</evidence>
<reference evidence="16 17" key="1">
    <citation type="submission" date="2014-07" db="EMBL/GenBank/DDBJ databases">
        <authorList>
            <person name="McCorrison J."/>
            <person name="Sanka R."/>
            <person name="Torralba M."/>
            <person name="Gillis M."/>
            <person name="Haft D.H."/>
            <person name="Methe B."/>
            <person name="Sutton G."/>
            <person name="Nelson K.E."/>
        </authorList>
    </citation>
    <scope>NUCLEOTIDE SEQUENCE [LARGE SCALE GENOMIC DNA]</scope>
    <source>
        <strain evidence="16 17">DNF00882</strain>
    </source>
</reference>
<comment type="cofactor">
    <cofactor evidence="5">
        <name>thiamine diphosphate</name>
        <dbReference type="ChEBI" id="CHEBI:58937"/>
    </cofactor>
</comment>